<sequence>MSDQDEKYDLIENFQKLSQTQSNEQNRIQDITDQFNKVNIQSDPQKNQSSHKTSEFFQNPLNQLDSSSIQSNIIQVDKRYLFPEHTNIVTYLSENTKFIKEKYVEHCMDNLQSIQEFVENHRQNKKKQQSNFTKKKDDNSNQKITNIQITEFNQQTSQNVTQPDFQEMSHQQNSINKNKPNIIKFKEDPLFQQKFTVTQKILQTLSKFDIQSSTKKVSFLEDALIICLVFQKLQDENNRSQDQYIYIQQQHNYQRSFSAFATRIKVVRNLYHEWTLENLEYILRVLRELPKKTLQDYTLIQQNSIKLPKIK</sequence>
<reference evidence="2" key="1">
    <citation type="submission" date="2021-01" db="EMBL/GenBank/DDBJ databases">
        <authorList>
            <consortium name="Genoscope - CEA"/>
            <person name="William W."/>
        </authorList>
    </citation>
    <scope>NUCLEOTIDE SEQUENCE</scope>
</reference>
<dbReference type="Proteomes" id="UP000692954">
    <property type="component" value="Unassembled WGS sequence"/>
</dbReference>
<gene>
    <name evidence="2" type="ORF">PSON_ATCC_30995.1.T0120113</name>
</gene>
<dbReference type="AlphaFoldDB" id="A0A8S1KXU0"/>
<evidence type="ECO:0000313" key="2">
    <source>
        <dbReference type="EMBL" id="CAD8058262.1"/>
    </source>
</evidence>
<evidence type="ECO:0000256" key="1">
    <source>
        <dbReference type="SAM" id="MobiDB-lite"/>
    </source>
</evidence>
<proteinExistence type="predicted"/>
<comment type="caution">
    <text evidence="2">The sequence shown here is derived from an EMBL/GenBank/DDBJ whole genome shotgun (WGS) entry which is preliminary data.</text>
</comment>
<accession>A0A8S1KXU0</accession>
<dbReference type="OrthoDB" id="303644at2759"/>
<keyword evidence="3" id="KW-1185">Reference proteome</keyword>
<feature type="region of interest" description="Disordered" evidence="1">
    <location>
        <begin position="120"/>
        <end position="140"/>
    </location>
</feature>
<evidence type="ECO:0000313" key="3">
    <source>
        <dbReference type="Proteomes" id="UP000692954"/>
    </source>
</evidence>
<organism evidence="2 3">
    <name type="scientific">Paramecium sonneborni</name>
    <dbReference type="NCBI Taxonomy" id="65129"/>
    <lineage>
        <taxon>Eukaryota</taxon>
        <taxon>Sar</taxon>
        <taxon>Alveolata</taxon>
        <taxon>Ciliophora</taxon>
        <taxon>Intramacronucleata</taxon>
        <taxon>Oligohymenophorea</taxon>
        <taxon>Peniculida</taxon>
        <taxon>Parameciidae</taxon>
        <taxon>Paramecium</taxon>
    </lineage>
</organism>
<dbReference type="EMBL" id="CAJJDN010000012">
    <property type="protein sequence ID" value="CAD8058262.1"/>
    <property type="molecule type" value="Genomic_DNA"/>
</dbReference>
<name>A0A8S1KXU0_9CILI</name>
<protein>
    <submittedName>
        <fullName evidence="2">Uncharacterized protein</fullName>
    </submittedName>
</protein>